<organism evidence="6 7">
    <name type="scientific">Sulfurospirillum multivorans (strain DM 12446 / JCM 15788 / NBRC 109480)</name>
    <dbReference type="NCBI Taxonomy" id="1150621"/>
    <lineage>
        <taxon>Bacteria</taxon>
        <taxon>Pseudomonadati</taxon>
        <taxon>Campylobacterota</taxon>
        <taxon>Epsilonproteobacteria</taxon>
        <taxon>Campylobacterales</taxon>
        <taxon>Sulfurospirillaceae</taxon>
        <taxon>Sulfurospirillum</taxon>
    </lineage>
</organism>
<dbReference type="SMART" id="SM00062">
    <property type="entry name" value="PBPb"/>
    <property type="match status" value="3"/>
</dbReference>
<dbReference type="EC" id="2.7.7.65" evidence="1"/>
<dbReference type="EMBL" id="CP007201">
    <property type="protein sequence ID" value="AHJ11818.1"/>
    <property type="molecule type" value="Genomic_DNA"/>
</dbReference>
<dbReference type="GO" id="GO:0052621">
    <property type="term" value="F:diguanylate cyclase activity"/>
    <property type="evidence" value="ECO:0007669"/>
    <property type="project" value="UniProtKB-EC"/>
</dbReference>
<evidence type="ECO:0000256" key="1">
    <source>
        <dbReference type="ARBA" id="ARBA00012528"/>
    </source>
</evidence>
<dbReference type="Pfam" id="PF00990">
    <property type="entry name" value="GGDEF"/>
    <property type="match status" value="1"/>
</dbReference>
<dbReference type="PANTHER" id="PTHR45138">
    <property type="entry name" value="REGULATORY COMPONENTS OF SENSORY TRANSDUCTION SYSTEM"/>
    <property type="match status" value="1"/>
</dbReference>
<dbReference type="Gene3D" id="3.40.190.10">
    <property type="entry name" value="Periplasmic binding protein-like II"/>
    <property type="match status" value="6"/>
</dbReference>
<accession>A0AA86ALQ2</accession>
<dbReference type="FunFam" id="3.30.70.270:FF:000001">
    <property type="entry name" value="Diguanylate cyclase domain protein"/>
    <property type="match status" value="1"/>
</dbReference>
<protein>
    <recommendedName>
        <fullName evidence="1">diguanylate cyclase</fullName>
        <ecNumber evidence="1">2.7.7.65</ecNumber>
    </recommendedName>
</protein>
<dbReference type="SUPFAM" id="SSF55073">
    <property type="entry name" value="Nucleotide cyclase"/>
    <property type="match status" value="1"/>
</dbReference>
<feature type="chain" id="PRO_5041720253" description="diguanylate cyclase" evidence="4">
    <location>
        <begin position="22"/>
        <end position="945"/>
    </location>
</feature>
<name>A0AA86ALQ2_SULMK</name>
<dbReference type="GO" id="GO:0005886">
    <property type="term" value="C:plasma membrane"/>
    <property type="evidence" value="ECO:0007669"/>
    <property type="project" value="TreeGrafter"/>
</dbReference>
<dbReference type="InterPro" id="IPR001638">
    <property type="entry name" value="Solute-binding_3/MltF_N"/>
</dbReference>
<feature type="signal peptide" evidence="4">
    <location>
        <begin position="1"/>
        <end position="21"/>
    </location>
</feature>
<evidence type="ECO:0000313" key="6">
    <source>
        <dbReference type="EMBL" id="AHJ11818.1"/>
    </source>
</evidence>
<dbReference type="Proteomes" id="UP000019322">
    <property type="component" value="Chromosome"/>
</dbReference>
<dbReference type="AlphaFoldDB" id="A0AA86ALQ2"/>
<dbReference type="InterPro" id="IPR029787">
    <property type="entry name" value="Nucleotide_cyclase"/>
</dbReference>
<keyword evidence="3" id="KW-0472">Membrane</keyword>
<dbReference type="CDD" id="cd01949">
    <property type="entry name" value="GGDEF"/>
    <property type="match status" value="1"/>
</dbReference>
<dbReference type="NCBIfam" id="TIGR00254">
    <property type="entry name" value="GGDEF"/>
    <property type="match status" value="1"/>
</dbReference>
<gene>
    <name evidence="6" type="ORF">SMUL_0543</name>
</gene>
<dbReference type="PROSITE" id="PS51257">
    <property type="entry name" value="PROKAR_LIPOPROTEIN"/>
    <property type="match status" value="1"/>
</dbReference>
<comment type="catalytic activity">
    <reaction evidence="2">
        <text>2 GTP = 3',3'-c-di-GMP + 2 diphosphate</text>
        <dbReference type="Rhea" id="RHEA:24898"/>
        <dbReference type="ChEBI" id="CHEBI:33019"/>
        <dbReference type="ChEBI" id="CHEBI:37565"/>
        <dbReference type="ChEBI" id="CHEBI:58805"/>
        <dbReference type="EC" id="2.7.7.65"/>
    </reaction>
</comment>
<evidence type="ECO:0000256" key="2">
    <source>
        <dbReference type="ARBA" id="ARBA00034247"/>
    </source>
</evidence>
<dbReference type="PANTHER" id="PTHR45138:SF9">
    <property type="entry name" value="DIGUANYLATE CYCLASE DGCM-RELATED"/>
    <property type="match status" value="1"/>
</dbReference>
<dbReference type="RefSeq" id="WP_025343728.1">
    <property type="nucleotide sequence ID" value="NZ_CP007201.1"/>
</dbReference>
<keyword evidence="3" id="KW-0812">Transmembrane</keyword>
<dbReference type="GO" id="GO:0043709">
    <property type="term" value="P:cell adhesion involved in single-species biofilm formation"/>
    <property type="evidence" value="ECO:0007669"/>
    <property type="project" value="TreeGrafter"/>
</dbReference>
<evidence type="ECO:0000313" key="7">
    <source>
        <dbReference type="Proteomes" id="UP000019322"/>
    </source>
</evidence>
<dbReference type="InterPro" id="IPR050469">
    <property type="entry name" value="Diguanylate_Cyclase"/>
</dbReference>
<dbReference type="InterPro" id="IPR043128">
    <property type="entry name" value="Rev_trsase/Diguanyl_cyclase"/>
</dbReference>
<keyword evidence="3" id="KW-1133">Transmembrane helix</keyword>
<dbReference type="SUPFAM" id="SSF53850">
    <property type="entry name" value="Periplasmic binding protein-like II"/>
    <property type="match status" value="3"/>
</dbReference>
<evidence type="ECO:0000259" key="5">
    <source>
        <dbReference type="PROSITE" id="PS50887"/>
    </source>
</evidence>
<feature type="domain" description="GGDEF" evidence="5">
    <location>
        <begin position="820"/>
        <end position="945"/>
    </location>
</feature>
<dbReference type="CDD" id="cd13708">
    <property type="entry name" value="PBP2_BvgS_like_1"/>
    <property type="match status" value="1"/>
</dbReference>
<dbReference type="PROSITE" id="PS50887">
    <property type="entry name" value="GGDEF"/>
    <property type="match status" value="1"/>
</dbReference>
<dbReference type="GO" id="GO:1902201">
    <property type="term" value="P:negative regulation of bacterial-type flagellum-dependent cell motility"/>
    <property type="evidence" value="ECO:0007669"/>
    <property type="project" value="TreeGrafter"/>
</dbReference>
<dbReference type="Gene3D" id="3.30.70.270">
    <property type="match status" value="1"/>
</dbReference>
<dbReference type="SMART" id="SM00267">
    <property type="entry name" value="GGDEF"/>
    <property type="match status" value="1"/>
</dbReference>
<evidence type="ECO:0000256" key="3">
    <source>
        <dbReference type="SAM" id="Phobius"/>
    </source>
</evidence>
<dbReference type="InterPro" id="IPR000160">
    <property type="entry name" value="GGDEF_dom"/>
</dbReference>
<proteinExistence type="predicted"/>
<dbReference type="CDD" id="cd01007">
    <property type="entry name" value="PBP2_BvgS_HisK_like"/>
    <property type="match status" value="2"/>
</dbReference>
<dbReference type="Pfam" id="PF00497">
    <property type="entry name" value="SBP_bac_3"/>
    <property type="match status" value="3"/>
</dbReference>
<dbReference type="KEGG" id="smul:SMUL_0543"/>
<reference evidence="6 7" key="1">
    <citation type="journal article" date="2014" name="Environ. Microbiol.">
        <title>Insights into organohalide respiration and the versatile catabolism of Sulfurospirillum multivorans gained from comparative genomics and physiological studies.</title>
        <authorList>
            <person name="Goris T."/>
            <person name="Schubert T."/>
            <person name="Gadkari J."/>
            <person name="Wubet T."/>
            <person name="Tarkka M."/>
            <person name="Buscot F."/>
            <person name="Adrian L."/>
            <person name="Diekert G."/>
        </authorList>
    </citation>
    <scope>NUCLEOTIDE SEQUENCE [LARGE SCALE GENOMIC DNA]</scope>
    <source>
        <strain evidence="7">DM 12446 / JCM 15788 / NBRC 109480</strain>
    </source>
</reference>
<evidence type="ECO:0000256" key="4">
    <source>
        <dbReference type="SAM" id="SignalP"/>
    </source>
</evidence>
<sequence length="945" mass="107814">MKAVISLLFAVLSVLSCLNGAAFDITPSEQAWLDKTKTLKVRVTKDLPPYQFIQNGEYAGISIEYIKFFASTFNLKIEYVTDGSWAEALERVQTHDGIDVILRVTPNAKLSKTMLFSKVYSAFPFSLLTPNELTSENFFGATPRSVAIVPSYIVNEKLKQDYPHFRYITYPNSLEAMRAVNEQKVDGFVGDIAIMSMFVKNYHLTNVKISHFSNYTAEEQSVATAADWPEFISLFNKMLTSMPSDLHVKIKRKYLPLIKEVQAPFIMQEIELSASEKAYIAAHPSISVTNELGWYPYDFNEEGEARGFSVDYLRLLGKKIGVHFNFVSDTWPNVYEKFENKEIMMAHPLIPSTERRQKFRFSDKFITMDLALITQIKRQDITSIETLNGKTVGAGKGWPTTKYLKEEHPELNVVEYETTKEMLEAIAFGLIDAGVDDAFTAHYIIEKEMLSNLHVVSKIELQNLEDKNLYIVMHPEDETLQTIINKALRSVRPEELDALKSKWLKSIVPKETKLAFSLDEQLYLSQKKRIMLCINPDQMPLEMNQKGKHVGIVANYIDEMEQFIGIPIELVQTQTWTESLKYAKERTCDILSLSIATPERKTYLNFTHAYMQLPLVLVSSEDKVFYSDIGQLVGKPIGLTKGYAFGEILRVRYPNIHFVDVSSDADGLKQVEQKKLFGYIGTLATVAYQIQKEYYGSLKIVSKLDDKLDLSVATRNDEPLLHAIFEKAVNSLDGAKKQAILNKWISINVEDHLDYTSIYMAMGFIGVIILIVLIRQYQLKKYNAQLEILSSTDKLTGIHNRLKLDDILEYEKKMFDRDQLPLSIILFDLDHFKHVNDNYGHKRGDEVLKSIAKIVTDAKRETDVFGRWGGEEFLLICHDTDRAGAKILAEKLRLAIASYEFPEIISLTASFGVAQFEKYDSIVKVFDKADKALYEAKEQGRNCVV</sequence>
<feature type="transmembrane region" description="Helical" evidence="3">
    <location>
        <begin position="755"/>
        <end position="774"/>
    </location>
</feature>
<keyword evidence="4" id="KW-0732">Signal</keyword>